<dbReference type="AlphaFoldDB" id="A0A9P6PY04"/>
<comment type="caution">
    <text evidence="2">The sequence shown here is derived from an EMBL/GenBank/DDBJ whole genome shotgun (WGS) entry which is preliminary data.</text>
</comment>
<dbReference type="Proteomes" id="UP000726737">
    <property type="component" value="Unassembled WGS sequence"/>
</dbReference>
<feature type="compositionally biased region" description="Basic and acidic residues" evidence="1">
    <location>
        <begin position="53"/>
        <end position="69"/>
    </location>
</feature>
<keyword evidence="3" id="KW-1185">Reference proteome</keyword>
<dbReference type="EMBL" id="JAAAJA010000368">
    <property type="protein sequence ID" value="KAG0255066.1"/>
    <property type="molecule type" value="Genomic_DNA"/>
</dbReference>
<sequence length="82" mass="9379">MTVEEYWFKYNGSAKEYLEKQARSKTVANTAFLHAIGLADQKRKRGSSVISDDLWHQNKKNKEEREIGGKEQQAATTGIYSL</sequence>
<feature type="compositionally biased region" description="Polar residues" evidence="1">
    <location>
        <begin position="73"/>
        <end position="82"/>
    </location>
</feature>
<evidence type="ECO:0000313" key="2">
    <source>
        <dbReference type="EMBL" id="KAG0255066.1"/>
    </source>
</evidence>
<name>A0A9P6PY04_9FUNG</name>
<accession>A0A9P6PY04</accession>
<reference evidence="2" key="1">
    <citation type="journal article" date="2020" name="Fungal Divers.">
        <title>Resolving the Mortierellaceae phylogeny through synthesis of multi-gene phylogenetics and phylogenomics.</title>
        <authorList>
            <person name="Vandepol N."/>
            <person name="Liber J."/>
            <person name="Desiro A."/>
            <person name="Na H."/>
            <person name="Kennedy M."/>
            <person name="Barry K."/>
            <person name="Grigoriev I.V."/>
            <person name="Miller A.N."/>
            <person name="O'Donnell K."/>
            <person name="Stajich J.E."/>
            <person name="Bonito G."/>
        </authorList>
    </citation>
    <scope>NUCLEOTIDE SEQUENCE</scope>
    <source>
        <strain evidence="2">KOD948</strain>
    </source>
</reference>
<gene>
    <name evidence="2" type="ORF">BG011_005335</name>
</gene>
<evidence type="ECO:0000313" key="3">
    <source>
        <dbReference type="Proteomes" id="UP000726737"/>
    </source>
</evidence>
<protein>
    <submittedName>
        <fullName evidence="2">Uncharacterized protein</fullName>
    </submittedName>
</protein>
<feature type="region of interest" description="Disordered" evidence="1">
    <location>
        <begin position="43"/>
        <end position="82"/>
    </location>
</feature>
<dbReference type="OrthoDB" id="2392550at2759"/>
<proteinExistence type="predicted"/>
<evidence type="ECO:0000256" key="1">
    <source>
        <dbReference type="SAM" id="MobiDB-lite"/>
    </source>
</evidence>
<organism evidence="2 3">
    <name type="scientific">Mortierella polycephala</name>
    <dbReference type="NCBI Taxonomy" id="41804"/>
    <lineage>
        <taxon>Eukaryota</taxon>
        <taxon>Fungi</taxon>
        <taxon>Fungi incertae sedis</taxon>
        <taxon>Mucoromycota</taxon>
        <taxon>Mortierellomycotina</taxon>
        <taxon>Mortierellomycetes</taxon>
        <taxon>Mortierellales</taxon>
        <taxon>Mortierellaceae</taxon>
        <taxon>Mortierella</taxon>
    </lineage>
</organism>